<dbReference type="Proteomes" id="UP000053413">
    <property type="component" value="Unassembled WGS sequence"/>
</dbReference>
<evidence type="ECO:0000256" key="1">
    <source>
        <dbReference type="SAM" id="MobiDB-lite"/>
    </source>
</evidence>
<name>A0A0X3W0L2_STRVO</name>
<dbReference type="AlphaFoldDB" id="A0A0X3W0L2"/>
<dbReference type="EMBL" id="LLZJ01000344">
    <property type="protein sequence ID" value="KUL50413.1"/>
    <property type="molecule type" value="Genomic_DNA"/>
</dbReference>
<accession>A0A0X3W0L2</accession>
<comment type="caution">
    <text evidence="2">The sequence shown here is derived from an EMBL/GenBank/DDBJ whole genome shotgun (WGS) entry which is preliminary data.</text>
</comment>
<evidence type="ECO:0000313" key="2">
    <source>
        <dbReference type="EMBL" id="KUL50413.1"/>
    </source>
</evidence>
<evidence type="ECO:0000313" key="3">
    <source>
        <dbReference type="Proteomes" id="UP000053413"/>
    </source>
</evidence>
<feature type="region of interest" description="Disordered" evidence="1">
    <location>
        <begin position="30"/>
        <end position="50"/>
    </location>
</feature>
<sequence length="67" mass="6910">MLYRYTVALASNCFVYGLACGEALHGGVASKDGPGHADGNDGGNAIGPSEPLTAWRHVIVNPSIRSP</sequence>
<protein>
    <submittedName>
        <fullName evidence="2">Uncharacterized protein</fullName>
    </submittedName>
</protein>
<organism evidence="2 3">
    <name type="scientific">Streptomyces violaceusniger</name>
    <dbReference type="NCBI Taxonomy" id="68280"/>
    <lineage>
        <taxon>Bacteria</taxon>
        <taxon>Bacillati</taxon>
        <taxon>Actinomycetota</taxon>
        <taxon>Actinomycetes</taxon>
        <taxon>Kitasatosporales</taxon>
        <taxon>Streptomycetaceae</taxon>
        <taxon>Streptomyces</taxon>
        <taxon>Streptomyces violaceusniger group</taxon>
    </lineage>
</organism>
<proteinExistence type="predicted"/>
<reference evidence="3" key="1">
    <citation type="submission" date="2015-10" db="EMBL/GenBank/DDBJ databases">
        <authorList>
            <person name="Ju K.-S."/>
            <person name="Doroghazi J.R."/>
            <person name="Metcalf W.W."/>
        </authorList>
    </citation>
    <scope>NUCLEOTIDE SEQUENCE [LARGE SCALE GENOMIC DNA]</scope>
    <source>
        <strain evidence="3">NRRL F-8817</strain>
    </source>
</reference>
<gene>
    <name evidence="2" type="ORF">ADL28_26210</name>
</gene>